<protein>
    <submittedName>
        <fullName evidence="2">Uncharacterized protein</fullName>
    </submittedName>
</protein>
<evidence type="ECO:0000256" key="1">
    <source>
        <dbReference type="SAM" id="MobiDB-lite"/>
    </source>
</evidence>
<dbReference type="Gene3D" id="1.20.1440.160">
    <property type="entry name" value="Tumor necrosis factor alpha-induced protein 8-like"/>
    <property type="match status" value="1"/>
</dbReference>
<reference evidence="2" key="1">
    <citation type="journal article" date="2014" name="Nat. Genet.">
        <title>Genome and transcriptome of the porcine whipworm Trichuris suis.</title>
        <authorList>
            <person name="Jex A.R."/>
            <person name="Nejsum P."/>
            <person name="Schwarz E.M."/>
            <person name="Hu L."/>
            <person name="Young N.D."/>
            <person name="Hall R.S."/>
            <person name="Korhonen P.K."/>
            <person name="Liao S."/>
            <person name="Thamsborg S."/>
            <person name="Xia J."/>
            <person name="Xu P."/>
            <person name="Wang S."/>
            <person name="Scheerlinck J.P."/>
            <person name="Hofmann A."/>
            <person name="Sternberg P.W."/>
            <person name="Wang J."/>
            <person name="Gasser R.B."/>
        </authorList>
    </citation>
    <scope>NUCLEOTIDE SEQUENCE [LARGE SCALE GENOMIC DNA]</scope>
    <source>
        <strain evidence="2">DCEP-RM93F</strain>
    </source>
</reference>
<organism evidence="2">
    <name type="scientific">Trichuris suis</name>
    <name type="common">pig whipworm</name>
    <dbReference type="NCBI Taxonomy" id="68888"/>
    <lineage>
        <taxon>Eukaryota</taxon>
        <taxon>Metazoa</taxon>
        <taxon>Ecdysozoa</taxon>
        <taxon>Nematoda</taxon>
        <taxon>Enoplea</taxon>
        <taxon>Dorylaimia</taxon>
        <taxon>Trichinellida</taxon>
        <taxon>Trichuridae</taxon>
        <taxon>Trichuris</taxon>
    </lineage>
</organism>
<sequence>MMTDIKADESSEESEDENSTVRSLSCKMQRKVFSVLAKKKWARHFLSDALVQFLDQLYSLLKVQYSAKDSKKIVNNIIRLFGKVYLLSRGEQLSPDETRALNDVERQLRNFLLTMISFHDLDYTYDPTFLSDKLDCICTGLTKVVDHHLTEKSKARILMVGRSLRNKEFLDSMYKPDSRVPDVDSFFLCAKQLIDKWET</sequence>
<proteinExistence type="predicted"/>
<accession>A0A085MTY4</accession>
<dbReference type="InterPro" id="IPR038355">
    <property type="entry name" value="TNFAIP8_sf"/>
</dbReference>
<dbReference type="PANTHER" id="PTHR12757">
    <property type="entry name" value="TUMOR NECROSIS FACTOR INDUCED PROTEIN"/>
    <property type="match status" value="1"/>
</dbReference>
<gene>
    <name evidence="2" type="ORF">M514_05371</name>
</gene>
<dbReference type="Pfam" id="PF05527">
    <property type="entry name" value="TNFAIP8"/>
    <property type="match status" value="1"/>
</dbReference>
<dbReference type="PANTHER" id="PTHR12757:SF1">
    <property type="entry name" value="PROTEIN SALIVARY GLANDS MARRED"/>
    <property type="match status" value="1"/>
</dbReference>
<name>A0A085MTY4_9BILA</name>
<dbReference type="EMBL" id="KL367654">
    <property type="protein sequence ID" value="KFD60680.1"/>
    <property type="molecule type" value="Genomic_DNA"/>
</dbReference>
<dbReference type="Proteomes" id="UP000030758">
    <property type="component" value="Unassembled WGS sequence"/>
</dbReference>
<dbReference type="GO" id="GO:0042981">
    <property type="term" value="P:regulation of apoptotic process"/>
    <property type="evidence" value="ECO:0007669"/>
    <property type="project" value="InterPro"/>
</dbReference>
<feature type="region of interest" description="Disordered" evidence="1">
    <location>
        <begin position="1"/>
        <end position="22"/>
    </location>
</feature>
<dbReference type="GO" id="GO:0005737">
    <property type="term" value="C:cytoplasm"/>
    <property type="evidence" value="ECO:0007669"/>
    <property type="project" value="TreeGrafter"/>
</dbReference>
<feature type="non-terminal residue" evidence="2">
    <location>
        <position position="199"/>
    </location>
</feature>
<dbReference type="AlphaFoldDB" id="A0A085MTY4"/>
<dbReference type="InterPro" id="IPR008477">
    <property type="entry name" value="TNFAIP8-like"/>
</dbReference>
<evidence type="ECO:0000313" key="2">
    <source>
        <dbReference type="EMBL" id="KFD60680.1"/>
    </source>
</evidence>